<organism evidence="2 3">
    <name type="scientific">Oikopleura dioica</name>
    <name type="common">Tunicate</name>
    <dbReference type="NCBI Taxonomy" id="34765"/>
    <lineage>
        <taxon>Eukaryota</taxon>
        <taxon>Metazoa</taxon>
        <taxon>Chordata</taxon>
        <taxon>Tunicata</taxon>
        <taxon>Appendicularia</taxon>
        <taxon>Copelata</taxon>
        <taxon>Oikopleuridae</taxon>
        <taxon>Oikopleura</taxon>
    </lineage>
</organism>
<accession>A0ABN7S2M2</accession>
<name>A0ABN7S2M2_OIKDI</name>
<evidence type="ECO:0000256" key="1">
    <source>
        <dbReference type="SAM" id="MobiDB-lite"/>
    </source>
</evidence>
<feature type="region of interest" description="Disordered" evidence="1">
    <location>
        <begin position="1"/>
        <end position="25"/>
    </location>
</feature>
<evidence type="ECO:0000313" key="3">
    <source>
        <dbReference type="Proteomes" id="UP001158576"/>
    </source>
</evidence>
<reference evidence="2 3" key="1">
    <citation type="submission" date="2021-04" db="EMBL/GenBank/DDBJ databases">
        <authorList>
            <person name="Bliznina A."/>
        </authorList>
    </citation>
    <scope>NUCLEOTIDE SEQUENCE [LARGE SCALE GENOMIC DNA]</scope>
</reference>
<proteinExistence type="predicted"/>
<gene>
    <name evidence="2" type="ORF">OKIOD_LOCUS4542</name>
</gene>
<evidence type="ECO:0000313" key="2">
    <source>
        <dbReference type="EMBL" id="CAG5091340.1"/>
    </source>
</evidence>
<dbReference type="EMBL" id="OU015568">
    <property type="protein sequence ID" value="CAG5091340.1"/>
    <property type="molecule type" value="Genomic_DNA"/>
</dbReference>
<keyword evidence="3" id="KW-1185">Reference proteome</keyword>
<protein>
    <submittedName>
        <fullName evidence="2">Oidioi.mRNA.OKI2018_I69.PAR.g12984.t1.cds</fullName>
    </submittedName>
</protein>
<dbReference type="Proteomes" id="UP001158576">
    <property type="component" value="Chromosome PAR"/>
</dbReference>
<sequence length="300" mass="35112">MLRPEVTEKKSSQLTRSPSPKAPEIKISVEVQEATQEFAPTEKPLLSTQYGWEELQYEKTAESVESEKPKEATRRRAFNRNQNQSLNQFQTLTAITKQKKKMGDGNFKQRLLSNTALKQLKMDDQATTPRKRFQNAVRRVVNEIRFTKLFGHVKKTELEKIARNANHALFLNRKEQSQKVDIEMMLKLEIKETALRVLEKTESAYKKIFWNRIYPSDEFKEFVREVTEKKNQYRTELNTQAVETKEYTGAFGRRKTRVTAFGHDDDEEDFTADSYLSEEFTQDSKKKKGAFNLFASNSRK</sequence>
<feature type="compositionally biased region" description="Basic and acidic residues" evidence="1">
    <location>
        <begin position="1"/>
        <end position="11"/>
    </location>
</feature>